<evidence type="ECO:0000259" key="10">
    <source>
        <dbReference type="PROSITE" id="PS50157"/>
    </source>
</evidence>
<dbReference type="InterPro" id="IPR013087">
    <property type="entry name" value="Znf_C2H2_type"/>
</dbReference>
<feature type="region of interest" description="Disordered" evidence="9">
    <location>
        <begin position="82"/>
        <end position="123"/>
    </location>
</feature>
<feature type="compositionally biased region" description="Basic and acidic residues" evidence="9">
    <location>
        <begin position="104"/>
        <end position="123"/>
    </location>
</feature>
<proteinExistence type="predicted"/>
<name>A0A2Z7BTC5_9LAMI</name>
<keyword evidence="3 8" id="KW-0863">Zinc-finger</keyword>
<dbReference type="InterPro" id="IPR052426">
    <property type="entry name" value="Plant_dev_regulator"/>
</dbReference>
<feature type="domain" description="C2H2-type" evidence="10">
    <location>
        <begin position="33"/>
        <end position="60"/>
    </location>
</feature>
<dbReference type="EMBL" id="KV002476">
    <property type="protein sequence ID" value="KZV37872.1"/>
    <property type="molecule type" value="Genomic_DNA"/>
</dbReference>
<keyword evidence="12" id="KW-1185">Reference proteome</keyword>
<evidence type="ECO:0000313" key="12">
    <source>
        <dbReference type="Proteomes" id="UP000250235"/>
    </source>
</evidence>
<evidence type="ECO:0000256" key="3">
    <source>
        <dbReference type="ARBA" id="ARBA00022771"/>
    </source>
</evidence>
<keyword evidence="5" id="KW-0805">Transcription regulation</keyword>
<comment type="subcellular location">
    <subcellularLocation>
        <location evidence="1">Nucleus</location>
    </subcellularLocation>
</comment>
<keyword evidence="2" id="KW-0479">Metal-binding</keyword>
<evidence type="ECO:0000256" key="8">
    <source>
        <dbReference type="PROSITE-ProRule" id="PRU00042"/>
    </source>
</evidence>
<evidence type="ECO:0000256" key="1">
    <source>
        <dbReference type="ARBA" id="ARBA00004123"/>
    </source>
</evidence>
<feature type="compositionally biased region" description="Polar residues" evidence="9">
    <location>
        <begin position="82"/>
        <end position="97"/>
    </location>
</feature>
<dbReference type="GO" id="GO:0005634">
    <property type="term" value="C:nucleus"/>
    <property type="evidence" value="ECO:0007669"/>
    <property type="project" value="UniProtKB-SubCell"/>
</dbReference>
<dbReference type="PANTHER" id="PTHR45801:SF117">
    <property type="entry name" value="OS07G0417400 PROTEIN"/>
    <property type="match status" value="1"/>
</dbReference>
<evidence type="ECO:0000256" key="5">
    <source>
        <dbReference type="ARBA" id="ARBA00023015"/>
    </source>
</evidence>
<dbReference type="Gene3D" id="3.30.160.60">
    <property type="entry name" value="Classic Zinc Finger"/>
    <property type="match status" value="1"/>
</dbReference>
<organism evidence="11 12">
    <name type="scientific">Dorcoceras hygrometricum</name>
    <dbReference type="NCBI Taxonomy" id="472368"/>
    <lineage>
        <taxon>Eukaryota</taxon>
        <taxon>Viridiplantae</taxon>
        <taxon>Streptophyta</taxon>
        <taxon>Embryophyta</taxon>
        <taxon>Tracheophyta</taxon>
        <taxon>Spermatophyta</taxon>
        <taxon>Magnoliopsida</taxon>
        <taxon>eudicotyledons</taxon>
        <taxon>Gunneridae</taxon>
        <taxon>Pentapetalae</taxon>
        <taxon>asterids</taxon>
        <taxon>lamiids</taxon>
        <taxon>Lamiales</taxon>
        <taxon>Gesneriaceae</taxon>
        <taxon>Didymocarpoideae</taxon>
        <taxon>Trichosporeae</taxon>
        <taxon>Loxocarpinae</taxon>
        <taxon>Dorcoceras</taxon>
    </lineage>
</organism>
<evidence type="ECO:0000256" key="4">
    <source>
        <dbReference type="ARBA" id="ARBA00022833"/>
    </source>
</evidence>
<keyword evidence="6" id="KW-0804">Transcription</keyword>
<sequence length="192" mass="21263">MNLGPPKPKNSDQEIIRGDHGCLAKDIGREKAYGCTFCKRGFSNAQALGGHMNIHRKDRARLKEFSGENLLSLEIKRTTSYCGDTSPSELNSSTSHKPSFPGETDTKEYSCFPDKDEDSRPVEEDPICDLPLFSEEPLVSEVGEKHGSLSFGEGHVEKLGSSRAVSHVEVDLELRLGPEPDHDASIKREFIF</sequence>
<evidence type="ECO:0000256" key="2">
    <source>
        <dbReference type="ARBA" id="ARBA00022723"/>
    </source>
</evidence>
<accession>A0A2Z7BTC5</accession>
<dbReference type="AlphaFoldDB" id="A0A2Z7BTC5"/>
<dbReference type="PANTHER" id="PTHR45801">
    <property type="entry name" value="OS07G0101800 PROTEIN"/>
    <property type="match status" value="1"/>
</dbReference>
<dbReference type="InterPro" id="IPR036236">
    <property type="entry name" value="Znf_C2H2_sf"/>
</dbReference>
<dbReference type="PROSITE" id="PS50157">
    <property type="entry name" value="ZINC_FINGER_C2H2_2"/>
    <property type="match status" value="1"/>
</dbReference>
<protein>
    <submittedName>
        <fullName evidence="11">Putative transcriptional regulator RABBIT EARS</fullName>
    </submittedName>
</protein>
<evidence type="ECO:0000313" key="11">
    <source>
        <dbReference type="EMBL" id="KZV37872.1"/>
    </source>
</evidence>
<dbReference type="OrthoDB" id="780709at2759"/>
<gene>
    <name evidence="11" type="ORF">F511_31215</name>
</gene>
<dbReference type="GO" id="GO:0008270">
    <property type="term" value="F:zinc ion binding"/>
    <property type="evidence" value="ECO:0007669"/>
    <property type="project" value="UniProtKB-KW"/>
</dbReference>
<dbReference type="PROSITE" id="PS00028">
    <property type="entry name" value="ZINC_FINGER_C2H2_1"/>
    <property type="match status" value="1"/>
</dbReference>
<evidence type="ECO:0000256" key="6">
    <source>
        <dbReference type="ARBA" id="ARBA00023163"/>
    </source>
</evidence>
<dbReference type="Proteomes" id="UP000250235">
    <property type="component" value="Unassembled WGS sequence"/>
</dbReference>
<evidence type="ECO:0000256" key="7">
    <source>
        <dbReference type="ARBA" id="ARBA00023242"/>
    </source>
</evidence>
<reference evidence="11 12" key="1">
    <citation type="journal article" date="2015" name="Proc. Natl. Acad. Sci. U.S.A.">
        <title>The resurrection genome of Boea hygrometrica: A blueprint for survival of dehydration.</title>
        <authorList>
            <person name="Xiao L."/>
            <person name="Yang G."/>
            <person name="Zhang L."/>
            <person name="Yang X."/>
            <person name="Zhao S."/>
            <person name="Ji Z."/>
            <person name="Zhou Q."/>
            <person name="Hu M."/>
            <person name="Wang Y."/>
            <person name="Chen M."/>
            <person name="Xu Y."/>
            <person name="Jin H."/>
            <person name="Xiao X."/>
            <person name="Hu G."/>
            <person name="Bao F."/>
            <person name="Hu Y."/>
            <person name="Wan P."/>
            <person name="Li L."/>
            <person name="Deng X."/>
            <person name="Kuang T."/>
            <person name="Xiang C."/>
            <person name="Zhu J.K."/>
            <person name="Oliver M.J."/>
            <person name="He Y."/>
        </authorList>
    </citation>
    <scope>NUCLEOTIDE SEQUENCE [LARGE SCALE GENOMIC DNA]</scope>
    <source>
        <strain evidence="12">cv. XS01</strain>
    </source>
</reference>
<keyword evidence="4" id="KW-0862">Zinc</keyword>
<evidence type="ECO:0000256" key="9">
    <source>
        <dbReference type="SAM" id="MobiDB-lite"/>
    </source>
</evidence>
<dbReference type="SUPFAM" id="SSF57667">
    <property type="entry name" value="beta-beta-alpha zinc fingers"/>
    <property type="match status" value="1"/>
</dbReference>
<keyword evidence="7" id="KW-0539">Nucleus</keyword>